<dbReference type="InterPro" id="IPR057259">
    <property type="entry name" value="Ribosomal_L19e"/>
</dbReference>
<evidence type="ECO:0000256" key="2">
    <source>
        <dbReference type="ARBA" id="ARBA00022980"/>
    </source>
</evidence>
<evidence type="ECO:0000259" key="7">
    <source>
        <dbReference type="SMART" id="SM01416"/>
    </source>
</evidence>
<protein>
    <recommendedName>
        <fullName evidence="4">Large ribosomal subunit protein eL19</fullName>
    </recommendedName>
    <alternativeName>
        <fullName evidence="5">60S ribosomal protein L19</fullName>
    </alternativeName>
</protein>
<evidence type="ECO:0000256" key="4">
    <source>
        <dbReference type="ARBA" id="ARBA00035217"/>
    </source>
</evidence>
<dbReference type="InterPro" id="IPR035970">
    <property type="entry name" value="60S_ribosomal_eL19_sf"/>
</dbReference>
<sequence>MSNLRLQKRLAASITGKGKKKIWLDPNETTVIANANSRAQIRTLLKDGFIICKPTNIHSKYRIRKNKAARLKGRHCGFGKRKGTENARNPKKSLWVKRMQILRRLLRRFRDNKKIDKHLHMKLYLKVKGNVFKNKRVLMEYIFKKKAEYARAKMLKDEAEAHRTRFREAKKRRLQRIAEKKEMTKKLQEKQDVK</sequence>
<dbReference type="InterPro" id="IPR057260">
    <property type="entry name" value="Ribosomal_L19e_C"/>
</dbReference>
<feature type="compositionally biased region" description="Basic and acidic residues" evidence="6">
    <location>
        <begin position="176"/>
        <end position="194"/>
    </location>
</feature>
<dbReference type="Proteomes" id="UP001431783">
    <property type="component" value="Unassembled WGS sequence"/>
</dbReference>
<name>A0AAW1V4Y3_9CUCU</name>
<keyword evidence="2" id="KW-0689">Ribosomal protein</keyword>
<dbReference type="Pfam" id="PF01280">
    <property type="entry name" value="Ribosomal_L19e"/>
    <property type="match status" value="1"/>
</dbReference>
<dbReference type="GO" id="GO:0022625">
    <property type="term" value="C:cytosolic large ribosomal subunit"/>
    <property type="evidence" value="ECO:0007669"/>
    <property type="project" value="InterPro"/>
</dbReference>
<proteinExistence type="inferred from homology"/>
<evidence type="ECO:0000256" key="5">
    <source>
        <dbReference type="ARBA" id="ARBA00035324"/>
    </source>
</evidence>
<dbReference type="NCBIfam" id="NF006343">
    <property type="entry name" value="PRK08570.1"/>
    <property type="match status" value="1"/>
</dbReference>
<dbReference type="FunFam" id="1.10.1650.10:FF:000001">
    <property type="entry name" value="Ribosomal protein L19"/>
    <property type="match status" value="1"/>
</dbReference>
<feature type="region of interest" description="Disordered" evidence="6">
    <location>
        <begin position="173"/>
        <end position="194"/>
    </location>
</feature>
<dbReference type="InterPro" id="IPR039547">
    <property type="entry name" value="Ribosomal_eL19"/>
</dbReference>
<comment type="similarity">
    <text evidence="1">Belongs to the eukaryotic ribosomal protein eL19 family.</text>
</comment>
<dbReference type="EMBL" id="JARQZJ010000121">
    <property type="protein sequence ID" value="KAK9888096.1"/>
    <property type="molecule type" value="Genomic_DNA"/>
</dbReference>
<dbReference type="GO" id="GO:0003735">
    <property type="term" value="F:structural constituent of ribosome"/>
    <property type="evidence" value="ECO:0007669"/>
    <property type="project" value="InterPro"/>
</dbReference>
<evidence type="ECO:0000313" key="9">
    <source>
        <dbReference type="Proteomes" id="UP001431783"/>
    </source>
</evidence>
<dbReference type="Gene3D" id="1.10.1650.10">
    <property type="match status" value="1"/>
</dbReference>
<accession>A0AAW1V4Y3</accession>
<keyword evidence="3" id="KW-0687">Ribonucleoprotein</keyword>
<dbReference type="Gene3D" id="1.10.1200.240">
    <property type="match status" value="1"/>
</dbReference>
<dbReference type="InterPro" id="IPR015972">
    <property type="entry name" value="Ribosomal_eL19_dom1"/>
</dbReference>
<dbReference type="SMART" id="SM01416">
    <property type="entry name" value="Ribosomal_L19e"/>
    <property type="match status" value="1"/>
</dbReference>
<gene>
    <name evidence="8" type="ORF">WA026_000372</name>
</gene>
<dbReference type="SUPFAM" id="SSF48140">
    <property type="entry name" value="Ribosomal protein L19 (L19e)"/>
    <property type="match status" value="1"/>
</dbReference>
<dbReference type="FunFam" id="1.10.1200.240:FF:000001">
    <property type="entry name" value="Ribosomal protein L19"/>
    <property type="match status" value="1"/>
</dbReference>
<feature type="domain" description="Large ribosomal subunit protein eL19" evidence="7">
    <location>
        <begin position="3"/>
        <end position="146"/>
    </location>
</feature>
<dbReference type="GO" id="GO:0006412">
    <property type="term" value="P:translation"/>
    <property type="evidence" value="ECO:0007669"/>
    <property type="project" value="InterPro"/>
</dbReference>
<dbReference type="GO" id="GO:0003723">
    <property type="term" value="F:RNA binding"/>
    <property type="evidence" value="ECO:0007669"/>
    <property type="project" value="InterPro"/>
</dbReference>
<evidence type="ECO:0000256" key="6">
    <source>
        <dbReference type="SAM" id="MobiDB-lite"/>
    </source>
</evidence>
<dbReference type="Pfam" id="PF25476">
    <property type="entry name" value="Ribosomal_L19e_C"/>
    <property type="match status" value="1"/>
</dbReference>
<organism evidence="8 9">
    <name type="scientific">Henosepilachna vigintioctopunctata</name>
    <dbReference type="NCBI Taxonomy" id="420089"/>
    <lineage>
        <taxon>Eukaryota</taxon>
        <taxon>Metazoa</taxon>
        <taxon>Ecdysozoa</taxon>
        <taxon>Arthropoda</taxon>
        <taxon>Hexapoda</taxon>
        <taxon>Insecta</taxon>
        <taxon>Pterygota</taxon>
        <taxon>Neoptera</taxon>
        <taxon>Endopterygota</taxon>
        <taxon>Coleoptera</taxon>
        <taxon>Polyphaga</taxon>
        <taxon>Cucujiformia</taxon>
        <taxon>Coccinelloidea</taxon>
        <taxon>Coccinellidae</taxon>
        <taxon>Epilachninae</taxon>
        <taxon>Epilachnini</taxon>
        <taxon>Henosepilachna</taxon>
    </lineage>
</organism>
<evidence type="ECO:0000256" key="3">
    <source>
        <dbReference type="ARBA" id="ARBA00023274"/>
    </source>
</evidence>
<dbReference type="InterPro" id="IPR000196">
    <property type="entry name" value="Ribosomal_eL19_dom"/>
</dbReference>
<dbReference type="AlphaFoldDB" id="A0AAW1V4Y3"/>
<reference evidence="8 9" key="1">
    <citation type="submission" date="2023-03" db="EMBL/GenBank/DDBJ databases">
        <title>Genome insight into feeding habits of ladybird beetles.</title>
        <authorList>
            <person name="Li H.-S."/>
            <person name="Huang Y.-H."/>
            <person name="Pang H."/>
        </authorList>
    </citation>
    <scope>NUCLEOTIDE SEQUENCE [LARGE SCALE GENOMIC DNA]</scope>
    <source>
        <strain evidence="8">SYSU_2023b</strain>
        <tissue evidence="8">Whole body</tissue>
    </source>
</reference>
<evidence type="ECO:0000313" key="8">
    <source>
        <dbReference type="EMBL" id="KAK9888096.1"/>
    </source>
</evidence>
<keyword evidence="9" id="KW-1185">Reference proteome</keyword>
<comment type="caution">
    <text evidence="8">The sequence shown here is derived from an EMBL/GenBank/DDBJ whole genome shotgun (WGS) entry which is preliminary data.</text>
</comment>
<evidence type="ECO:0000256" key="1">
    <source>
        <dbReference type="ARBA" id="ARBA00011082"/>
    </source>
</evidence>
<dbReference type="PANTHER" id="PTHR10722">
    <property type="entry name" value="60S RIBOSOMAL PROTEIN L19"/>
    <property type="match status" value="1"/>
</dbReference>